<evidence type="ECO:0000256" key="1">
    <source>
        <dbReference type="SAM" id="MobiDB-lite"/>
    </source>
</evidence>
<evidence type="ECO:0000256" key="2">
    <source>
        <dbReference type="SAM" id="Phobius"/>
    </source>
</evidence>
<comment type="caution">
    <text evidence="3">The sequence shown here is derived from an EMBL/GenBank/DDBJ whole genome shotgun (WGS) entry which is preliminary data.</text>
</comment>
<protein>
    <submittedName>
        <fullName evidence="3">Uncharacterized protein</fullName>
    </submittedName>
</protein>
<feature type="region of interest" description="Disordered" evidence="1">
    <location>
        <begin position="466"/>
        <end position="533"/>
    </location>
</feature>
<feature type="compositionally biased region" description="Low complexity" evidence="1">
    <location>
        <begin position="95"/>
        <end position="108"/>
    </location>
</feature>
<dbReference type="OrthoDB" id="2756128at2759"/>
<feature type="compositionally biased region" description="Low complexity" evidence="1">
    <location>
        <begin position="505"/>
        <end position="518"/>
    </location>
</feature>
<keyword evidence="2" id="KW-0812">Transmembrane</keyword>
<accession>A0A8H6HWJ7</accession>
<feature type="region of interest" description="Disordered" evidence="1">
    <location>
        <begin position="1"/>
        <end position="39"/>
    </location>
</feature>
<reference evidence="3 4" key="1">
    <citation type="submission" date="2020-07" db="EMBL/GenBank/DDBJ databases">
        <title>Comparative genomics of pyrophilous fungi reveals a link between fire events and developmental genes.</title>
        <authorList>
            <consortium name="DOE Joint Genome Institute"/>
            <person name="Steindorff A.S."/>
            <person name="Carver A."/>
            <person name="Calhoun S."/>
            <person name="Stillman K."/>
            <person name="Liu H."/>
            <person name="Lipzen A."/>
            <person name="Pangilinan J."/>
            <person name="Labutti K."/>
            <person name="Bruns T.D."/>
            <person name="Grigoriev I.V."/>
        </authorList>
    </citation>
    <scope>NUCLEOTIDE SEQUENCE [LARGE SCALE GENOMIC DNA]</scope>
    <source>
        <strain evidence="3 4">CBS 144469</strain>
    </source>
</reference>
<feature type="compositionally biased region" description="Polar residues" evidence="1">
    <location>
        <begin position="356"/>
        <end position="368"/>
    </location>
</feature>
<evidence type="ECO:0000313" key="3">
    <source>
        <dbReference type="EMBL" id="KAF6754255.1"/>
    </source>
</evidence>
<feature type="region of interest" description="Disordered" evidence="1">
    <location>
        <begin position="550"/>
        <end position="649"/>
    </location>
</feature>
<feature type="region of interest" description="Disordered" evidence="1">
    <location>
        <begin position="162"/>
        <end position="182"/>
    </location>
</feature>
<name>A0A8H6HWJ7_9AGAR</name>
<gene>
    <name evidence="3" type="ORF">DFP72DRAFT_899773</name>
</gene>
<proteinExistence type="predicted"/>
<feature type="compositionally biased region" description="Basic residues" evidence="1">
    <location>
        <begin position="299"/>
        <end position="313"/>
    </location>
</feature>
<feature type="compositionally biased region" description="Low complexity" evidence="1">
    <location>
        <begin position="329"/>
        <end position="355"/>
    </location>
</feature>
<feature type="transmembrane region" description="Helical" evidence="2">
    <location>
        <begin position="216"/>
        <end position="238"/>
    </location>
</feature>
<keyword evidence="4" id="KW-1185">Reference proteome</keyword>
<feature type="compositionally biased region" description="Pro residues" evidence="1">
    <location>
        <begin position="379"/>
        <end position="388"/>
    </location>
</feature>
<dbReference type="EMBL" id="JACGCI010000035">
    <property type="protein sequence ID" value="KAF6754255.1"/>
    <property type="molecule type" value="Genomic_DNA"/>
</dbReference>
<keyword evidence="2" id="KW-0472">Membrane</keyword>
<feature type="compositionally biased region" description="Low complexity" evidence="1">
    <location>
        <begin position="1"/>
        <end position="19"/>
    </location>
</feature>
<organism evidence="3 4">
    <name type="scientific">Ephemerocybe angulata</name>
    <dbReference type="NCBI Taxonomy" id="980116"/>
    <lineage>
        <taxon>Eukaryota</taxon>
        <taxon>Fungi</taxon>
        <taxon>Dikarya</taxon>
        <taxon>Basidiomycota</taxon>
        <taxon>Agaricomycotina</taxon>
        <taxon>Agaricomycetes</taxon>
        <taxon>Agaricomycetidae</taxon>
        <taxon>Agaricales</taxon>
        <taxon>Agaricineae</taxon>
        <taxon>Psathyrellaceae</taxon>
        <taxon>Ephemerocybe</taxon>
    </lineage>
</organism>
<dbReference type="Proteomes" id="UP000521943">
    <property type="component" value="Unassembled WGS sequence"/>
</dbReference>
<feature type="compositionally biased region" description="Low complexity" evidence="1">
    <location>
        <begin position="166"/>
        <end position="182"/>
    </location>
</feature>
<dbReference type="AlphaFoldDB" id="A0A8H6HWJ7"/>
<keyword evidence="2" id="KW-1133">Transmembrane helix</keyword>
<evidence type="ECO:0000313" key="4">
    <source>
        <dbReference type="Proteomes" id="UP000521943"/>
    </source>
</evidence>
<feature type="region of interest" description="Disordered" evidence="1">
    <location>
        <begin position="295"/>
        <end position="424"/>
    </location>
</feature>
<feature type="region of interest" description="Disordered" evidence="1">
    <location>
        <begin position="84"/>
        <end position="108"/>
    </location>
</feature>
<feature type="compositionally biased region" description="Basic residues" evidence="1">
    <location>
        <begin position="20"/>
        <end position="39"/>
    </location>
</feature>
<sequence>MAKPFTVASTDGASSSTSTPHRRRHRQDSSSKPRRRRRKVAVTAAHSLAPSSTLLSLLSLVVSASVAEGSPAPPAFLCPSIAASPTRSKRRSKRTVSTTAATTTPTAQANTTVPRAIVRNIADKYEKGEDGIWRRVESYTLYGVCPGCSKTAVSAIDEQISRPNDTSSTVPITSTDPTSTPTTAVLDYNLEETMPDKLPPGWGKPQESGRSSRTELILAMSLVLAFLICILIIACLFWRKTVRRRYRADVEMKGKSRRRNRELSAEEAKELIAEKESRTKQKVWARATARWRENARYTARQRRGKRASVRARATRSSTSLDNHREGLASGRSSPTRSVSSAAPSRSVSRRGSTTSFQYDSTMDTSPSPQEDAVPTISVCPPPVPPHSSPPAYQQKDLKSERSSEALYANDEPTSTSLLIRSRRPSHSSFLATSESESGDISSIPAAHVATDDKAVLARLAELASAPPSDGLSAEELPGEVPQVSAPEWRDEEMEEFIAQEGGAGAADSSTPPTAASASPFPPPPSKGSLHAPNFYDYPYAFEEMEIVGMEPELGPSAPPFEETQSGSLGVGEGDMCLVPSAPPMLDDDDLYVNDLSPSAPEMQSLGEACDGEEQARQPSPTGAGHRPDDNSDSASQYANEGPALPLYRP</sequence>